<evidence type="ECO:0000259" key="3">
    <source>
        <dbReference type="SMART" id="SM01007"/>
    </source>
</evidence>
<dbReference type="InterPro" id="IPR036409">
    <property type="entry name" value="Aldolase_II/adducin_N_sf"/>
</dbReference>
<sequence>MINRIQAAADCLAAAKLLYSRHLVNAYEGNVSVRMGDTMFITPTQICKELLTPEDLVEVDIESGAVIRAGKGRKPSSELKLHLCCYRNRGDAQAVAHAHPPYATSFALRCEAIETRGYPELMQRYGRVPVCRYGLPSTDAVNTDVPEVLKTYDAFLLANHGLAAVSTTALDAAYKLEGIETIAKVLHLARERGGECPLSDPDVAEIERLRLSKR</sequence>
<proteinExistence type="predicted"/>
<dbReference type="SUPFAM" id="SSF53639">
    <property type="entry name" value="AraD/HMP-PK domain-like"/>
    <property type="match status" value="1"/>
</dbReference>
<dbReference type="InterPro" id="IPR001303">
    <property type="entry name" value="Aldolase_II/adducin_N"/>
</dbReference>
<reference evidence="4" key="2">
    <citation type="journal article" date="2021" name="PeerJ">
        <title>Extensive microbial diversity within the chicken gut microbiome revealed by metagenomics and culture.</title>
        <authorList>
            <person name="Gilroy R."/>
            <person name="Ravi A."/>
            <person name="Getino M."/>
            <person name="Pursley I."/>
            <person name="Horton D.L."/>
            <person name="Alikhan N.F."/>
            <person name="Baker D."/>
            <person name="Gharbi K."/>
            <person name="Hall N."/>
            <person name="Watson M."/>
            <person name="Adriaenssens E.M."/>
            <person name="Foster-Nyarko E."/>
            <person name="Jarju S."/>
            <person name="Secka A."/>
            <person name="Antonio M."/>
            <person name="Oren A."/>
            <person name="Chaudhuri R.R."/>
            <person name="La Ragione R."/>
            <person name="Hildebrand F."/>
            <person name="Pallen M.J."/>
        </authorList>
    </citation>
    <scope>NUCLEOTIDE SEQUENCE</scope>
    <source>
        <strain evidence="4">13766</strain>
    </source>
</reference>
<dbReference type="SMART" id="SM01007">
    <property type="entry name" value="Aldolase_II"/>
    <property type="match status" value="1"/>
</dbReference>
<dbReference type="PANTHER" id="PTHR22789:SF0">
    <property type="entry name" value="3-OXO-TETRONATE 4-PHOSPHATE DECARBOXYLASE-RELATED"/>
    <property type="match status" value="1"/>
</dbReference>
<dbReference type="GO" id="GO:0046872">
    <property type="term" value="F:metal ion binding"/>
    <property type="evidence" value="ECO:0007669"/>
    <property type="project" value="UniProtKB-KW"/>
</dbReference>
<dbReference type="PANTHER" id="PTHR22789">
    <property type="entry name" value="FUCULOSE PHOSPHATE ALDOLASE"/>
    <property type="match status" value="1"/>
</dbReference>
<evidence type="ECO:0000256" key="2">
    <source>
        <dbReference type="ARBA" id="ARBA00023239"/>
    </source>
</evidence>
<feature type="domain" description="Class II aldolase/adducin N-terminal" evidence="3">
    <location>
        <begin position="9"/>
        <end position="187"/>
    </location>
</feature>
<evidence type="ECO:0000256" key="1">
    <source>
        <dbReference type="ARBA" id="ARBA00022723"/>
    </source>
</evidence>
<dbReference type="GO" id="GO:0016832">
    <property type="term" value="F:aldehyde-lyase activity"/>
    <property type="evidence" value="ECO:0007669"/>
    <property type="project" value="TreeGrafter"/>
</dbReference>
<accession>A0A9D1G175</accession>
<dbReference type="Gene3D" id="3.40.225.10">
    <property type="entry name" value="Class II aldolase/adducin N-terminal domain"/>
    <property type="match status" value="1"/>
</dbReference>
<name>A0A9D1G175_9FIRM</name>
<reference evidence="4" key="1">
    <citation type="submission" date="2020-10" db="EMBL/GenBank/DDBJ databases">
        <authorList>
            <person name="Gilroy R."/>
        </authorList>
    </citation>
    <scope>NUCLEOTIDE SEQUENCE</scope>
    <source>
        <strain evidence="4">13766</strain>
    </source>
</reference>
<organism evidence="4 5">
    <name type="scientific">Candidatus Alectryocaccomicrobium excrementavium</name>
    <dbReference type="NCBI Taxonomy" id="2840668"/>
    <lineage>
        <taxon>Bacteria</taxon>
        <taxon>Bacillati</taxon>
        <taxon>Bacillota</taxon>
        <taxon>Clostridia</taxon>
        <taxon>Candidatus Alectryocaccomicrobium</taxon>
    </lineage>
</organism>
<keyword evidence="2" id="KW-0456">Lyase</keyword>
<keyword evidence="1" id="KW-0479">Metal-binding</keyword>
<dbReference type="Pfam" id="PF00596">
    <property type="entry name" value="Aldolase_II"/>
    <property type="match status" value="1"/>
</dbReference>
<dbReference type="EMBL" id="DVJN01000201">
    <property type="protein sequence ID" value="HIS93438.1"/>
    <property type="molecule type" value="Genomic_DNA"/>
</dbReference>
<evidence type="ECO:0000313" key="4">
    <source>
        <dbReference type="EMBL" id="HIS93438.1"/>
    </source>
</evidence>
<comment type="caution">
    <text evidence="4">The sequence shown here is derived from an EMBL/GenBank/DDBJ whole genome shotgun (WGS) entry which is preliminary data.</text>
</comment>
<dbReference type="AlphaFoldDB" id="A0A9D1G175"/>
<dbReference type="Proteomes" id="UP000824140">
    <property type="component" value="Unassembled WGS sequence"/>
</dbReference>
<dbReference type="GO" id="GO:0019323">
    <property type="term" value="P:pentose catabolic process"/>
    <property type="evidence" value="ECO:0007669"/>
    <property type="project" value="TreeGrafter"/>
</dbReference>
<gene>
    <name evidence="4" type="ORF">IAA84_10515</name>
</gene>
<evidence type="ECO:0000313" key="5">
    <source>
        <dbReference type="Proteomes" id="UP000824140"/>
    </source>
</evidence>
<protein>
    <submittedName>
        <fullName evidence="4">Class II aldolase/adducin family protein</fullName>
    </submittedName>
</protein>
<dbReference type="GO" id="GO:0005829">
    <property type="term" value="C:cytosol"/>
    <property type="evidence" value="ECO:0007669"/>
    <property type="project" value="TreeGrafter"/>
</dbReference>
<dbReference type="InterPro" id="IPR050197">
    <property type="entry name" value="Aldolase_class_II_sugar_metab"/>
</dbReference>